<dbReference type="AlphaFoldDB" id="A0A9D3YFT1"/>
<evidence type="ECO:0000256" key="1">
    <source>
        <dbReference type="SAM" id="Phobius"/>
    </source>
</evidence>
<dbReference type="Proteomes" id="UP000828390">
    <property type="component" value="Unassembled WGS sequence"/>
</dbReference>
<reference evidence="2" key="2">
    <citation type="submission" date="2020-11" db="EMBL/GenBank/DDBJ databases">
        <authorList>
            <person name="McCartney M.A."/>
            <person name="Auch B."/>
            <person name="Kono T."/>
            <person name="Mallez S."/>
            <person name="Becker A."/>
            <person name="Gohl D.M."/>
            <person name="Silverstein K.A.T."/>
            <person name="Koren S."/>
            <person name="Bechman K.B."/>
            <person name="Herman A."/>
            <person name="Abrahante J.E."/>
            <person name="Garbe J."/>
        </authorList>
    </citation>
    <scope>NUCLEOTIDE SEQUENCE</scope>
    <source>
        <strain evidence="2">Duluth1</strain>
        <tissue evidence="2">Whole animal</tissue>
    </source>
</reference>
<organism evidence="2 3">
    <name type="scientific">Dreissena polymorpha</name>
    <name type="common">Zebra mussel</name>
    <name type="synonym">Mytilus polymorpha</name>
    <dbReference type="NCBI Taxonomy" id="45954"/>
    <lineage>
        <taxon>Eukaryota</taxon>
        <taxon>Metazoa</taxon>
        <taxon>Spiralia</taxon>
        <taxon>Lophotrochozoa</taxon>
        <taxon>Mollusca</taxon>
        <taxon>Bivalvia</taxon>
        <taxon>Autobranchia</taxon>
        <taxon>Heteroconchia</taxon>
        <taxon>Euheterodonta</taxon>
        <taxon>Imparidentia</taxon>
        <taxon>Neoheterodontei</taxon>
        <taxon>Myida</taxon>
        <taxon>Dreissenoidea</taxon>
        <taxon>Dreissenidae</taxon>
        <taxon>Dreissena</taxon>
    </lineage>
</organism>
<dbReference type="EMBL" id="JAIWYP010000016">
    <property type="protein sequence ID" value="KAH3697784.1"/>
    <property type="molecule type" value="Genomic_DNA"/>
</dbReference>
<protein>
    <submittedName>
        <fullName evidence="2">Uncharacterized protein</fullName>
    </submittedName>
</protein>
<proteinExistence type="predicted"/>
<dbReference type="PROSITE" id="PS51257">
    <property type="entry name" value="PROKAR_LIPOPROTEIN"/>
    <property type="match status" value="1"/>
</dbReference>
<evidence type="ECO:0000313" key="2">
    <source>
        <dbReference type="EMBL" id="KAH3697784.1"/>
    </source>
</evidence>
<comment type="caution">
    <text evidence="2">The sequence shown here is derived from an EMBL/GenBank/DDBJ whole genome shotgun (WGS) entry which is preliminary data.</text>
</comment>
<gene>
    <name evidence="2" type="ORF">DPMN_085294</name>
</gene>
<keyword evidence="1" id="KW-1133">Transmembrane helix</keyword>
<sequence>MGSILRVELLSTLGPTTTYKGFFSVILISVVSCDYTFLWIEVSGKGYSSDAHIYKESE</sequence>
<keyword evidence="1" id="KW-0812">Transmembrane</keyword>
<feature type="transmembrane region" description="Helical" evidence="1">
    <location>
        <begin position="21"/>
        <end position="40"/>
    </location>
</feature>
<name>A0A9D3YFT1_DREPO</name>
<reference evidence="2" key="1">
    <citation type="journal article" date="2019" name="bioRxiv">
        <title>The Genome of the Zebra Mussel, Dreissena polymorpha: A Resource for Invasive Species Research.</title>
        <authorList>
            <person name="McCartney M.A."/>
            <person name="Auch B."/>
            <person name="Kono T."/>
            <person name="Mallez S."/>
            <person name="Zhang Y."/>
            <person name="Obille A."/>
            <person name="Becker A."/>
            <person name="Abrahante J.E."/>
            <person name="Garbe J."/>
            <person name="Badalamenti J.P."/>
            <person name="Herman A."/>
            <person name="Mangelson H."/>
            <person name="Liachko I."/>
            <person name="Sullivan S."/>
            <person name="Sone E.D."/>
            <person name="Koren S."/>
            <person name="Silverstein K.A.T."/>
            <person name="Beckman K.B."/>
            <person name="Gohl D.M."/>
        </authorList>
    </citation>
    <scope>NUCLEOTIDE SEQUENCE</scope>
    <source>
        <strain evidence="2">Duluth1</strain>
        <tissue evidence="2">Whole animal</tissue>
    </source>
</reference>
<keyword evidence="1" id="KW-0472">Membrane</keyword>
<evidence type="ECO:0000313" key="3">
    <source>
        <dbReference type="Proteomes" id="UP000828390"/>
    </source>
</evidence>
<accession>A0A9D3YFT1</accession>
<keyword evidence="3" id="KW-1185">Reference proteome</keyword>